<proteinExistence type="inferred from homology"/>
<dbReference type="CDD" id="cd01741">
    <property type="entry name" value="GATase1_1"/>
    <property type="match status" value="1"/>
</dbReference>
<evidence type="ECO:0000259" key="3">
    <source>
        <dbReference type="Pfam" id="PF00117"/>
    </source>
</evidence>
<dbReference type="Proteomes" id="UP001489004">
    <property type="component" value="Unassembled WGS sequence"/>
</dbReference>
<dbReference type="PANTHER" id="PTHR42695">
    <property type="entry name" value="GLUTAMINE AMIDOTRANSFERASE YLR126C-RELATED"/>
    <property type="match status" value="1"/>
</dbReference>
<keyword evidence="5" id="KW-1185">Reference proteome</keyword>
<sequence>MPSLSTDPQRPQAGDPFRLAPTRPNEAGKTVTKYAVLVTGHAPEHIEAEFGDAGTLFKQLLEDEHENEAWHVFYPADGHMPTDDMLQGYKGIVVSGSRADSFATDPWNMQLRALLKTAFDRQQRILGICFGDQLMSITLGGKVGRSEAGFEGGARTLKTTPAFKQQWFAEAFPHGWEFKLHETHNDRIMEVPDAISVLAYSENTPVQMCCSGDHFLGLQGHPEITEEFMYKDLQERIETGALPKDVGEAALQSMRTNRVSPEERAAVQKLVKTFLKGDHPRGLKVFR</sequence>
<dbReference type="PROSITE" id="PS51273">
    <property type="entry name" value="GATASE_TYPE_1"/>
    <property type="match status" value="1"/>
</dbReference>
<accession>A0AAW1PBF8</accession>
<comment type="similarity">
    <text evidence="1">Belongs to the peptidase C26 family.</text>
</comment>
<feature type="domain" description="Glutamine amidotransferase" evidence="3">
    <location>
        <begin position="85"/>
        <end position="226"/>
    </location>
</feature>
<dbReference type="InterPro" id="IPR017926">
    <property type="entry name" value="GATASE"/>
</dbReference>
<dbReference type="PANTHER" id="PTHR42695:SF5">
    <property type="entry name" value="GLUTAMINE AMIDOTRANSFERASE YLR126C-RELATED"/>
    <property type="match status" value="1"/>
</dbReference>
<evidence type="ECO:0000313" key="4">
    <source>
        <dbReference type="EMBL" id="KAK9806222.1"/>
    </source>
</evidence>
<dbReference type="Gene3D" id="3.40.50.880">
    <property type="match status" value="1"/>
</dbReference>
<evidence type="ECO:0000256" key="2">
    <source>
        <dbReference type="SAM" id="MobiDB-lite"/>
    </source>
</evidence>
<dbReference type="AlphaFoldDB" id="A0AAW1PBF8"/>
<dbReference type="InterPro" id="IPR044992">
    <property type="entry name" value="ChyE-like"/>
</dbReference>
<gene>
    <name evidence="4" type="ORF">WJX72_005924</name>
</gene>
<dbReference type="Pfam" id="PF00117">
    <property type="entry name" value="GATase"/>
    <property type="match status" value="1"/>
</dbReference>
<evidence type="ECO:0000256" key="1">
    <source>
        <dbReference type="ARBA" id="ARBA00011083"/>
    </source>
</evidence>
<dbReference type="GO" id="GO:0005829">
    <property type="term" value="C:cytosol"/>
    <property type="evidence" value="ECO:0007669"/>
    <property type="project" value="TreeGrafter"/>
</dbReference>
<name>A0AAW1PBF8_9CHLO</name>
<reference evidence="4 5" key="1">
    <citation type="journal article" date="2024" name="Nat. Commun.">
        <title>Phylogenomics reveals the evolutionary origins of lichenization in chlorophyte algae.</title>
        <authorList>
            <person name="Puginier C."/>
            <person name="Libourel C."/>
            <person name="Otte J."/>
            <person name="Skaloud P."/>
            <person name="Haon M."/>
            <person name="Grisel S."/>
            <person name="Petersen M."/>
            <person name="Berrin J.G."/>
            <person name="Delaux P.M."/>
            <person name="Dal Grande F."/>
            <person name="Keller J."/>
        </authorList>
    </citation>
    <scope>NUCLEOTIDE SEQUENCE [LARGE SCALE GENOMIC DNA]</scope>
    <source>
        <strain evidence="4 5">SAG 2043</strain>
    </source>
</reference>
<protein>
    <recommendedName>
        <fullName evidence="3">Glutamine amidotransferase domain-containing protein</fullName>
    </recommendedName>
</protein>
<dbReference type="EMBL" id="JALJOR010000014">
    <property type="protein sequence ID" value="KAK9806222.1"/>
    <property type="molecule type" value="Genomic_DNA"/>
</dbReference>
<feature type="region of interest" description="Disordered" evidence="2">
    <location>
        <begin position="1"/>
        <end position="25"/>
    </location>
</feature>
<comment type="caution">
    <text evidence="4">The sequence shown here is derived from an EMBL/GenBank/DDBJ whole genome shotgun (WGS) entry which is preliminary data.</text>
</comment>
<organism evidence="4 5">
    <name type="scientific">[Myrmecia] bisecta</name>
    <dbReference type="NCBI Taxonomy" id="41462"/>
    <lineage>
        <taxon>Eukaryota</taxon>
        <taxon>Viridiplantae</taxon>
        <taxon>Chlorophyta</taxon>
        <taxon>core chlorophytes</taxon>
        <taxon>Trebouxiophyceae</taxon>
        <taxon>Trebouxiales</taxon>
        <taxon>Trebouxiaceae</taxon>
        <taxon>Myrmecia</taxon>
    </lineage>
</organism>
<evidence type="ECO:0000313" key="5">
    <source>
        <dbReference type="Proteomes" id="UP001489004"/>
    </source>
</evidence>
<dbReference type="InterPro" id="IPR029062">
    <property type="entry name" value="Class_I_gatase-like"/>
</dbReference>
<dbReference type="SUPFAM" id="SSF52317">
    <property type="entry name" value="Class I glutamine amidotransferase-like"/>
    <property type="match status" value="1"/>
</dbReference>